<organism evidence="2 3">
    <name type="scientific">Coptis chinensis</name>
    <dbReference type="NCBI Taxonomy" id="261450"/>
    <lineage>
        <taxon>Eukaryota</taxon>
        <taxon>Viridiplantae</taxon>
        <taxon>Streptophyta</taxon>
        <taxon>Embryophyta</taxon>
        <taxon>Tracheophyta</taxon>
        <taxon>Spermatophyta</taxon>
        <taxon>Magnoliopsida</taxon>
        <taxon>Ranunculales</taxon>
        <taxon>Ranunculaceae</taxon>
        <taxon>Coptidoideae</taxon>
        <taxon>Coptis</taxon>
    </lineage>
</organism>
<dbReference type="InterPro" id="IPR004330">
    <property type="entry name" value="FAR1_DNA_bnd_dom"/>
</dbReference>
<name>A0A835LQF9_9MAGN</name>
<dbReference type="PANTHER" id="PTHR46328">
    <property type="entry name" value="FAR-RED IMPAIRED RESPONSIVE (FAR1) FAMILY PROTEIN-RELATED"/>
    <property type="match status" value="1"/>
</dbReference>
<protein>
    <recommendedName>
        <fullName evidence="1">FAR1 domain-containing protein</fullName>
    </recommendedName>
</protein>
<reference evidence="2 3" key="1">
    <citation type="submission" date="2020-10" db="EMBL/GenBank/DDBJ databases">
        <title>The Coptis chinensis genome and diversification of protoberbering-type alkaloids.</title>
        <authorList>
            <person name="Wang B."/>
            <person name="Shu S."/>
            <person name="Song C."/>
            <person name="Liu Y."/>
        </authorList>
    </citation>
    <scope>NUCLEOTIDE SEQUENCE [LARGE SCALE GENOMIC DNA]</scope>
    <source>
        <strain evidence="2">HL-2020</strain>
        <tissue evidence="2">Leaf</tissue>
    </source>
</reference>
<dbReference type="Proteomes" id="UP000631114">
    <property type="component" value="Unassembled WGS sequence"/>
</dbReference>
<dbReference type="AlphaFoldDB" id="A0A835LQF9"/>
<dbReference type="EMBL" id="JADFTS010000006">
    <property type="protein sequence ID" value="KAF9601087.1"/>
    <property type="molecule type" value="Genomic_DNA"/>
</dbReference>
<evidence type="ECO:0000313" key="3">
    <source>
        <dbReference type="Proteomes" id="UP000631114"/>
    </source>
</evidence>
<gene>
    <name evidence="2" type="ORF">IFM89_016060</name>
</gene>
<feature type="domain" description="FAR1" evidence="1">
    <location>
        <begin position="60"/>
        <end position="125"/>
    </location>
</feature>
<dbReference type="Pfam" id="PF03101">
    <property type="entry name" value="FAR1"/>
    <property type="match status" value="1"/>
</dbReference>
<keyword evidence="3" id="KW-1185">Reference proteome</keyword>
<accession>A0A835LQF9</accession>
<dbReference type="OrthoDB" id="747268at2759"/>
<evidence type="ECO:0000259" key="1">
    <source>
        <dbReference type="Pfam" id="PF03101"/>
    </source>
</evidence>
<evidence type="ECO:0000313" key="2">
    <source>
        <dbReference type="EMBL" id="KAF9601087.1"/>
    </source>
</evidence>
<proteinExistence type="predicted"/>
<sequence>MDNEPLCFDLNRYHDDVEGDAMENVEFRRENERDENDEVTQETLNKPEVGTTFDIVDILEYYQKYGNEKGFPVKIRSSRKYDNGVTRYITLTCCLEGKARSKGQNVFKTQPICNTNCNAKICVVRSVS</sequence>
<comment type="caution">
    <text evidence="2">The sequence shown here is derived from an EMBL/GenBank/DDBJ whole genome shotgun (WGS) entry which is preliminary data.</text>
</comment>
<dbReference type="PANTHER" id="PTHR46328:SF35">
    <property type="entry name" value="PROTEIN FAR1-RELATED SEQUENCE 5-LIKE"/>
    <property type="match status" value="1"/>
</dbReference>